<organism evidence="2 3">
    <name type="scientific">Elaeis guineensis var. tenera</name>
    <name type="common">Oil palm</name>
    <dbReference type="NCBI Taxonomy" id="51953"/>
    <lineage>
        <taxon>Eukaryota</taxon>
        <taxon>Viridiplantae</taxon>
        <taxon>Streptophyta</taxon>
        <taxon>Embryophyta</taxon>
        <taxon>Tracheophyta</taxon>
        <taxon>Spermatophyta</taxon>
        <taxon>Magnoliopsida</taxon>
        <taxon>Liliopsida</taxon>
        <taxon>Arecaceae</taxon>
        <taxon>Arecoideae</taxon>
        <taxon>Cocoseae</taxon>
        <taxon>Elaeidinae</taxon>
        <taxon>Elaeis</taxon>
    </lineage>
</organism>
<accession>A0A8N4F6P7</accession>
<dbReference type="Pfam" id="PF03643">
    <property type="entry name" value="Vps26"/>
    <property type="match status" value="1"/>
</dbReference>
<name>A0A8N4F6P7_ELAGV</name>
<comment type="similarity">
    <text evidence="1">Belongs to the VPS26 family.</text>
</comment>
<evidence type="ECO:0000313" key="3">
    <source>
        <dbReference type="RefSeq" id="XP_029121426.1"/>
    </source>
</evidence>
<dbReference type="InterPro" id="IPR014756">
    <property type="entry name" value="Ig_E-set"/>
</dbReference>
<dbReference type="PANTHER" id="PTHR12233">
    <property type="entry name" value="VACUOLAR PROTEIN SORTING 26 RELATED"/>
    <property type="match status" value="1"/>
</dbReference>
<dbReference type="GO" id="GO:0006886">
    <property type="term" value="P:intracellular protein transport"/>
    <property type="evidence" value="ECO:0007669"/>
    <property type="project" value="InterPro"/>
</dbReference>
<protein>
    <submittedName>
        <fullName evidence="3">Down syndrome critical region protein 3 homolog isoform X6</fullName>
    </submittedName>
</protein>
<gene>
    <name evidence="3" type="primary">LOC105048750</name>
</gene>
<dbReference type="Gene3D" id="2.60.40.640">
    <property type="match status" value="1"/>
</dbReference>
<keyword evidence="2" id="KW-1185">Reference proteome</keyword>
<evidence type="ECO:0000256" key="1">
    <source>
        <dbReference type="ARBA" id="ARBA00009100"/>
    </source>
</evidence>
<dbReference type="Proteomes" id="UP000504607">
    <property type="component" value="Chromosome 7"/>
</dbReference>
<proteinExistence type="inferred from homology"/>
<dbReference type="SUPFAM" id="SSF81296">
    <property type="entry name" value="E set domains"/>
    <property type="match status" value="1"/>
</dbReference>
<sequence>MSIELKLSRPSRVYRPGESVEGKIITTLTTSVSYHKILVTVNGTVNLQVRGGVAGVIESLYSVVKPLCIIKKSTEVASSAGKLAPGRTEIPFSFSLSSQENGNHGAFYETFHGGNISIQYLITADIMRGYLHKSLSATLEFIVESDKVLQGHQFHLNWLGFILLKTPRNINYCPNCLQSRTLCASYYEWPLIHGGHYSLEEVEKGDGLRRAVSKQTASIPLILLVIPGNYILQSEITFSVPLLIPKPVIKYISIQLCHISLMLNTIY</sequence>
<dbReference type="InterPro" id="IPR014752">
    <property type="entry name" value="Arrestin-like_C"/>
</dbReference>
<dbReference type="InterPro" id="IPR028934">
    <property type="entry name" value="Vps26-related"/>
</dbReference>
<dbReference type="RefSeq" id="XP_029121426.1">
    <property type="nucleotide sequence ID" value="XM_029265593.1"/>
</dbReference>
<reference evidence="3" key="1">
    <citation type="submission" date="2025-08" db="UniProtKB">
        <authorList>
            <consortium name="RefSeq"/>
        </authorList>
    </citation>
    <scope>IDENTIFICATION</scope>
</reference>
<dbReference type="AlphaFoldDB" id="A0A8N4F6P7"/>
<evidence type="ECO:0000313" key="2">
    <source>
        <dbReference type="Proteomes" id="UP000504607"/>
    </source>
</evidence>